<organism evidence="6 7">
    <name type="scientific">Metapseudomonas furukawaii</name>
    <name type="common">Pseudomonas furukawaii</name>
    <dbReference type="NCBI Taxonomy" id="1149133"/>
    <lineage>
        <taxon>Bacteria</taxon>
        <taxon>Pseudomonadati</taxon>
        <taxon>Pseudomonadota</taxon>
        <taxon>Gammaproteobacteria</taxon>
        <taxon>Pseudomonadales</taxon>
        <taxon>Pseudomonadaceae</taxon>
        <taxon>Metapseudomonas</taxon>
    </lineage>
</organism>
<gene>
    <name evidence="6" type="ORF">KF707C_38500</name>
</gene>
<evidence type="ECO:0000256" key="1">
    <source>
        <dbReference type="ARBA" id="ARBA00001946"/>
    </source>
</evidence>
<keyword evidence="3" id="KW-0479">Metal-binding</keyword>
<evidence type="ECO:0000313" key="6">
    <source>
        <dbReference type="EMBL" id="BAU75538.1"/>
    </source>
</evidence>
<comment type="similarity">
    <text evidence="2">Belongs to the HAD-like hydrolase superfamily.</text>
</comment>
<keyword evidence="7" id="KW-1185">Reference proteome</keyword>
<dbReference type="InterPro" id="IPR023214">
    <property type="entry name" value="HAD_sf"/>
</dbReference>
<evidence type="ECO:0000313" key="7">
    <source>
        <dbReference type="Proteomes" id="UP000218554"/>
    </source>
</evidence>
<dbReference type="Gene3D" id="3.40.50.1000">
    <property type="entry name" value="HAD superfamily/HAD-like"/>
    <property type="match status" value="2"/>
</dbReference>
<accession>A0AAD1FHL3</accession>
<evidence type="ECO:0000256" key="2">
    <source>
        <dbReference type="ARBA" id="ARBA00007958"/>
    </source>
</evidence>
<dbReference type="PANTHER" id="PTHR19288:SF46">
    <property type="entry name" value="HALOACID DEHALOGENASE-LIKE HYDROLASE DOMAIN-CONTAINING PROTEIN 2"/>
    <property type="match status" value="1"/>
</dbReference>
<dbReference type="RefSeq" id="WP_003458235.1">
    <property type="nucleotide sequence ID" value="NZ_AJMR01000233.1"/>
</dbReference>
<reference evidence="7" key="1">
    <citation type="submission" date="2015-05" db="EMBL/GenBank/DDBJ databases">
        <title>Draft genome sequencing of a biphenyl-degrading bacterium, Pseudomonas balearica KF707 (=NBRC110670).</title>
        <authorList>
            <person name="Kimura N."/>
            <person name="Hirose J."/>
            <person name="Watanabe T."/>
            <person name="Suenaga H."/>
            <person name="Fujihara H."/>
            <person name="Noguchi M."/>
            <person name="Hashimoto M."/>
            <person name="Shimodaira J."/>
            <person name="Tsuchikane K."/>
            <person name="Hosoyama A."/>
            <person name="Yamazoe A."/>
            <person name="Fujita N."/>
            <person name="Furukawa K."/>
        </authorList>
    </citation>
    <scope>NUCLEOTIDE SEQUENCE [LARGE SCALE GENOMIC DNA]</scope>
    <source>
        <strain evidence="7">DSM 10086 / NBRC 110670 / KF707</strain>
    </source>
</reference>
<dbReference type="GO" id="GO:0016791">
    <property type="term" value="F:phosphatase activity"/>
    <property type="evidence" value="ECO:0007669"/>
    <property type="project" value="InterPro"/>
</dbReference>
<sequence>MNAPQAVLLDISGVLCDGDQPIPGAVGAVRRLQDRGYPLRLVTNTSRLGHVALHRQLRGMGFDVEPEQIFTAPRAVSRYIEARSLRPFCLIHPALEEEFAPWLHQSAPDAVVVGDAEMRFDYEHLDRAFRLLVEGAPLICMGDNRYFRIRGVLHLDAGPFVRALEYASGATALVLGKPSRNFFASALDDLGVSAGQALMVGDDVQADVLGAQAAGLSACLVRTGKYRTGDEALAPGAHLAADLAEAVAWLG</sequence>
<dbReference type="GO" id="GO:0046872">
    <property type="term" value="F:metal ion binding"/>
    <property type="evidence" value="ECO:0007669"/>
    <property type="project" value="UniProtKB-KW"/>
</dbReference>
<evidence type="ECO:0000256" key="3">
    <source>
        <dbReference type="ARBA" id="ARBA00022723"/>
    </source>
</evidence>
<reference evidence="6 7" key="2">
    <citation type="journal article" date="2017" name="Int. J. Syst. Evol. Microbiol.">
        <title>Pseudomonas furukawaii sp. nov., a polychlorinated biphenyl-degrading bacterium isolated from biphenyl-contaminated soil in Japan.</title>
        <authorList>
            <person name="Kimura N."/>
            <person name="Watanabe T."/>
            <person name="Suenaga H."/>
            <person name="Fujihara H."/>
            <person name="Futagami T."/>
            <person name="Goto M."/>
            <person name="Hanada S."/>
            <person name="Hirose J."/>
        </authorList>
    </citation>
    <scope>NUCLEOTIDE SEQUENCE [LARGE SCALE GENOMIC DNA]</scope>
    <source>
        <strain evidence="7">DSM 10086 / NBRC 110670 / KF707</strain>
    </source>
</reference>
<dbReference type="PANTHER" id="PTHR19288">
    <property type="entry name" value="4-NITROPHENYLPHOSPHATASE-RELATED"/>
    <property type="match status" value="1"/>
</dbReference>
<dbReference type="NCBIfam" id="TIGR01460">
    <property type="entry name" value="HAD-SF-IIA"/>
    <property type="match status" value="1"/>
</dbReference>
<protein>
    <recommendedName>
        <fullName evidence="5">Haloacid dehalogenase-like hydrolase domain-containing protein 2</fullName>
    </recommendedName>
</protein>
<dbReference type="EMBL" id="AP014862">
    <property type="protein sequence ID" value="BAU75538.1"/>
    <property type="molecule type" value="Genomic_DNA"/>
</dbReference>
<dbReference type="Pfam" id="PF13242">
    <property type="entry name" value="Hydrolase_like"/>
    <property type="match status" value="1"/>
</dbReference>
<dbReference type="InterPro" id="IPR006357">
    <property type="entry name" value="HAD-SF_hydro_IIA"/>
</dbReference>
<dbReference type="AlphaFoldDB" id="A0AAD1FHL3"/>
<dbReference type="InterPro" id="IPR036412">
    <property type="entry name" value="HAD-like_sf"/>
</dbReference>
<evidence type="ECO:0000256" key="4">
    <source>
        <dbReference type="ARBA" id="ARBA00022842"/>
    </source>
</evidence>
<dbReference type="SUPFAM" id="SSF56784">
    <property type="entry name" value="HAD-like"/>
    <property type="match status" value="1"/>
</dbReference>
<comment type="cofactor">
    <cofactor evidence="1">
        <name>Mg(2+)</name>
        <dbReference type="ChEBI" id="CHEBI:18420"/>
    </cofactor>
</comment>
<dbReference type="KEGG" id="pfuw:KF707C_38500"/>
<name>A0AAD1FHL3_METFU</name>
<dbReference type="InterPro" id="IPR006355">
    <property type="entry name" value="LHPP/HDHD2"/>
</dbReference>
<dbReference type="Pfam" id="PF13344">
    <property type="entry name" value="Hydrolase_6"/>
    <property type="match status" value="1"/>
</dbReference>
<proteinExistence type="inferred from homology"/>
<dbReference type="NCBIfam" id="TIGR01458">
    <property type="entry name" value="HAD-SF-IIA-hyp3"/>
    <property type="match status" value="1"/>
</dbReference>
<dbReference type="Proteomes" id="UP000218554">
    <property type="component" value="Chromosome"/>
</dbReference>
<evidence type="ECO:0000256" key="5">
    <source>
        <dbReference type="ARBA" id="ARBA00039666"/>
    </source>
</evidence>
<dbReference type="GO" id="GO:0005737">
    <property type="term" value="C:cytoplasm"/>
    <property type="evidence" value="ECO:0007669"/>
    <property type="project" value="TreeGrafter"/>
</dbReference>
<keyword evidence="4" id="KW-0460">Magnesium</keyword>